<dbReference type="EMBL" id="VUNS01000037">
    <property type="protein sequence ID" value="MST99465.1"/>
    <property type="molecule type" value="Genomic_DNA"/>
</dbReference>
<evidence type="ECO:0000313" key="1">
    <source>
        <dbReference type="EMBL" id="MST99465.1"/>
    </source>
</evidence>
<dbReference type="GO" id="GO:0016740">
    <property type="term" value="F:transferase activity"/>
    <property type="evidence" value="ECO:0007669"/>
    <property type="project" value="UniProtKB-KW"/>
</dbReference>
<protein>
    <submittedName>
        <fullName evidence="1">Glycosyltransferase family 1 protein</fullName>
    </submittedName>
</protein>
<accession>A0A844G9A5</accession>
<keyword evidence="1" id="KW-0808">Transferase</keyword>
<reference evidence="1 2" key="1">
    <citation type="submission" date="2019-08" db="EMBL/GenBank/DDBJ databases">
        <title>In-depth cultivation of the pig gut microbiome towards novel bacterial diversity and tailored functional studies.</title>
        <authorList>
            <person name="Wylensek D."/>
            <person name="Hitch T.C.A."/>
            <person name="Clavel T."/>
        </authorList>
    </citation>
    <scope>NUCLEOTIDE SEQUENCE [LARGE SCALE GENOMIC DNA]</scope>
    <source>
        <strain evidence="1 2">BBE-744-WT-12</strain>
    </source>
</reference>
<dbReference type="RefSeq" id="WP_154420650.1">
    <property type="nucleotide sequence ID" value="NZ_VUNS01000037.1"/>
</dbReference>
<keyword evidence="2" id="KW-1185">Reference proteome</keyword>
<proteinExistence type="predicted"/>
<dbReference type="SUPFAM" id="SSF53756">
    <property type="entry name" value="UDP-Glycosyltransferase/glycogen phosphorylase"/>
    <property type="match status" value="1"/>
</dbReference>
<organism evidence="1 2">
    <name type="scientific">Victivallis lenta</name>
    <dbReference type="NCBI Taxonomy" id="2606640"/>
    <lineage>
        <taxon>Bacteria</taxon>
        <taxon>Pseudomonadati</taxon>
        <taxon>Lentisphaerota</taxon>
        <taxon>Lentisphaeria</taxon>
        <taxon>Victivallales</taxon>
        <taxon>Victivallaceae</taxon>
        <taxon>Victivallis</taxon>
    </lineage>
</organism>
<dbReference type="Gene3D" id="3.40.50.2000">
    <property type="entry name" value="Glycogen Phosphorylase B"/>
    <property type="match status" value="1"/>
</dbReference>
<name>A0A844G9A5_9BACT</name>
<gene>
    <name evidence="1" type="ORF">FYJ85_20775</name>
</gene>
<dbReference type="Proteomes" id="UP000435649">
    <property type="component" value="Unassembled WGS sequence"/>
</dbReference>
<dbReference type="AlphaFoldDB" id="A0A844G9A5"/>
<comment type="caution">
    <text evidence="1">The sequence shown here is derived from an EMBL/GenBank/DDBJ whole genome shotgun (WGS) entry which is preliminary data.</text>
</comment>
<sequence length="350" mass="39892">MNFVFFAAVAYDSTLGGRTRQLADILSCRHQVHFIEMPSLRRPMPRHAVRRENGVWIHHLPPLPGGWRMAGTSGEKLWITYAVTMLRRTLPPDFFAVVSNPFWEALTERLESACLIYDCLDHCSIHTKSCYAPAVAEREQRLATRSGLILAVSRKLTEFWQARYREKTFFLPNGCPDSWLKLERRQPLRPLAGFLGALYEWIDYSLLEQVADAQPKVPFEFTGPVRDRKSIAALRKMPNVKFRTAVPFCRAAEVMSRYSVGLIPFRHDPVAEYSNPLKMYEYLALGIPVVSTLPGEAGLPVHVAIGAADFIRQVQRQLEAPPPAEEMKRAVVSRTWNCIATDLERILEKI</sequence>
<evidence type="ECO:0000313" key="2">
    <source>
        <dbReference type="Proteomes" id="UP000435649"/>
    </source>
</evidence>